<sequence>MTSTKSTPVLYILDFNVGNENDDEKNPFGAGRVAVGSAAGGTLKTLINHEQQPDGIDVLMEGEGHLIWTQMGRLNENDGRVQSARLDGTGIKDIFQRRRSELSPCSSLIHTPKQCMIDTTNHKLYVCDREGMRVHRSNLDGSDQEVLIQRGDFRNAEHAEDETRHCVGICVDAVRGKILLDAERTQ</sequence>
<protein>
    <submittedName>
        <fullName evidence="1">Uncharacterized protein</fullName>
    </submittedName>
</protein>
<reference evidence="1" key="1">
    <citation type="submission" date="2023-11" db="EMBL/GenBank/DDBJ databases">
        <authorList>
            <person name="Alioto T."/>
            <person name="Alioto T."/>
            <person name="Gomez Garrido J."/>
        </authorList>
    </citation>
    <scope>NUCLEOTIDE SEQUENCE</scope>
</reference>
<dbReference type="Proteomes" id="UP001296104">
    <property type="component" value="Unassembled WGS sequence"/>
</dbReference>
<accession>A0AAI8YU89</accession>
<evidence type="ECO:0000313" key="1">
    <source>
        <dbReference type="EMBL" id="CAK3878046.1"/>
    </source>
</evidence>
<proteinExistence type="predicted"/>
<name>A0AAI8YU89_9PEZI</name>
<dbReference type="Gene3D" id="2.120.10.30">
    <property type="entry name" value="TolB, C-terminal domain"/>
    <property type="match status" value="1"/>
</dbReference>
<dbReference type="InterPro" id="IPR011042">
    <property type="entry name" value="6-blade_b-propeller_TolB-like"/>
</dbReference>
<comment type="caution">
    <text evidence="1">The sequence shown here is derived from an EMBL/GenBank/DDBJ whole genome shotgun (WGS) entry which is preliminary data.</text>
</comment>
<gene>
    <name evidence="1" type="ORF">LECACI_7A002094</name>
</gene>
<evidence type="ECO:0000313" key="2">
    <source>
        <dbReference type="Proteomes" id="UP001296104"/>
    </source>
</evidence>
<keyword evidence="2" id="KW-1185">Reference proteome</keyword>
<dbReference type="SUPFAM" id="SSF63825">
    <property type="entry name" value="YWTD domain"/>
    <property type="match status" value="1"/>
</dbReference>
<dbReference type="AlphaFoldDB" id="A0AAI8YU89"/>
<organism evidence="1 2">
    <name type="scientific">Lecanosticta acicola</name>
    <dbReference type="NCBI Taxonomy" id="111012"/>
    <lineage>
        <taxon>Eukaryota</taxon>
        <taxon>Fungi</taxon>
        <taxon>Dikarya</taxon>
        <taxon>Ascomycota</taxon>
        <taxon>Pezizomycotina</taxon>
        <taxon>Dothideomycetes</taxon>
        <taxon>Dothideomycetidae</taxon>
        <taxon>Mycosphaerellales</taxon>
        <taxon>Mycosphaerellaceae</taxon>
        <taxon>Lecanosticta</taxon>
    </lineage>
</organism>
<dbReference type="EMBL" id="CAVMBE010000009">
    <property type="protein sequence ID" value="CAK3878046.1"/>
    <property type="molecule type" value="Genomic_DNA"/>
</dbReference>